<evidence type="ECO:0000256" key="3">
    <source>
        <dbReference type="ARBA" id="ARBA00023163"/>
    </source>
</evidence>
<organism evidence="5 6">
    <name type="scientific">Rhodopseudomonas rhenobacensis</name>
    <dbReference type="NCBI Taxonomy" id="87461"/>
    <lineage>
        <taxon>Bacteria</taxon>
        <taxon>Pseudomonadati</taxon>
        <taxon>Pseudomonadota</taxon>
        <taxon>Alphaproteobacteria</taxon>
        <taxon>Hyphomicrobiales</taxon>
        <taxon>Nitrobacteraceae</taxon>
        <taxon>Rhodopseudomonas</taxon>
    </lineage>
</organism>
<sequence>MIVIGRREGRLGGGHASYVARRGRFAHRFISGDAATPKFRNAERMRAGQRYHTETPLAEMMSLLILCNDREFETTMPRGSVEPNFLFTLAEVQRLVRCYADKAASRYGITRAQWAVLAKVERCEGLKQSELAELLEMQPITLTRLIDRLCEHGWLERRSDETDRRAKRLYLRKAARPLLGKLAGLRAELTATALAGINPVEVHRLVGHLETIRENVRNAIHQANAVPQRKVQHHG</sequence>
<evidence type="ECO:0000259" key="4">
    <source>
        <dbReference type="PROSITE" id="PS50995"/>
    </source>
</evidence>
<dbReference type="PROSITE" id="PS50995">
    <property type="entry name" value="HTH_MARR_2"/>
    <property type="match status" value="1"/>
</dbReference>
<dbReference type="InterPro" id="IPR039422">
    <property type="entry name" value="MarR/SlyA-like"/>
</dbReference>
<reference evidence="5 6" key="1">
    <citation type="submission" date="2020-08" db="EMBL/GenBank/DDBJ databases">
        <title>Genomic Encyclopedia of Type Strains, Phase IV (KMG-IV): sequencing the most valuable type-strain genomes for metagenomic binning, comparative biology and taxonomic classification.</title>
        <authorList>
            <person name="Goeker M."/>
        </authorList>
    </citation>
    <scope>NUCLEOTIDE SEQUENCE [LARGE SCALE GENOMIC DNA]</scope>
    <source>
        <strain evidence="5 6">DSM 12706</strain>
    </source>
</reference>
<dbReference type="EMBL" id="JACHIH010000013">
    <property type="protein sequence ID" value="MBB5047689.1"/>
    <property type="molecule type" value="Genomic_DNA"/>
</dbReference>
<dbReference type="GO" id="GO:0006950">
    <property type="term" value="P:response to stress"/>
    <property type="evidence" value="ECO:0007669"/>
    <property type="project" value="TreeGrafter"/>
</dbReference>
<dbReference type="PANTHER" id="PTHR33164:SF64">
    <property type="entry name" value="TRANSCRIPTIONAL REGULATOR SLYA"/>
    <property type="match status" value="1"/>
</dbReference>
<dbReference type="SUPFAM" id="SSF46785">
    <property type="entry name" value="Winged helix' DNA-binding domain"/>
    <property type="match status" value="1"/>
</dbReference>
<protein>
    <submittedName>
        <fullName evidence="5">DNA-binding MarR family transcriptional regulator</fullName>
    </submittedName>
</protein>
<evidence type="ECO:0000256" key="2">
    <source>
        <dbReference type="ARBA" id="ARBA00023125"/>
    </source>
</evidence>
<feature type="domain" description="HTH marR-type" evidence="4">
    <location>
        <begin position="82"/>
        <end position="214"/>
    </location>
</feature>
<proteinExistence type="predicted"/>
<dbReference type="InterPro" id="IPR000835">
    <property type="entry name" value="HTH_MarR-typ"/>
</dbReference>
<keyword evidence="6" id="KW-1185">Reference proteome</keyword>
<dbReference type="GO" id="GO:0003700">
    <property type="term" value="F:DNA-binding transcription factor activity"/>
    <property type="evidence" value="ECO:0007669"/>
    <property type="project" value="InterPro"/>
</dbReference>
<dbReference type="GO" id="GO:0003677">
    <property type="term" value="F:DNA binding"/>
    <property type="evidence" value="ECO:0007669"/>
    <property type="project" value="UniProtKB-KW"/>
</dbReference>
<comment type="caution">
    <text evidence="5">The sequence shown here is derived from an EMBL/GenBank/DDBJ whole genome shotgun (WGS) entry which is preliminary data.</text>
</comment>
<evidence type="ECO:0000313" key="6">
    <source>
        <dbReference type="Proteomes" id="UP000542353"/>
    </source>
</evidence>
<keyword evidence="3" id="KW-0804">Transcription</keyword>
<dbReference type="Pfam" id="PF01047">
    <property type="entry name" value="MarR"/>
    <property type="match status" value="1"/>
</dbReference>
<dbReference type="AlphaFoldDB" id="A0A7W8DYV1"/>
<dbReference type="InterPro" id="IPR036390">
    <property type="entry name" value="WH_DNA-bd_sf"/>
</dbReference>
<name>A0A7W8DYV1_9BRAD</name>
<dbReference type="PANTHER" id="PTHR33164">
    <property type="entry name" value="TRANSCRIPTIONAL REGULATOR, MARR FAMILY"/>
    <property type="match status" value="1"/>
</dbReference>
<keyword evidence="2 5" id="KW-0238">DNA-binding</keyword>
<dbReference type="SMART" id="SM00347">
    <property type="entry name" value="HTH_MARR"/>
    <property type="match status" value="1"/>
</dbReference>
<dbReference type="InterPro" id="IPR036388">
    <property type="entry name" value="WH-like_DNA-bd_sf"/>
</dbReference>
<keyword evidence="1" id="KW-0805">Transcription regulation</keyword>
<evidence type="ECO:0000313" key="5">
    <source>
        <dbReference type="EMBL" id="MBB5047689.1"/>
    </source>
</evidence>
<dbReference type="Gene3D" id="1.10.10.10">
    <property type="entry name" value="Winged helix-like DNA-binding domain superfamily/Winged helix DNA-binding domain"/>
    <property type="match status" value="1"/>
</dbReference>
<gene>
    <name evidence="5" type="ORF">HNR60_002446</name>
</gene>
<evidence type="ECO:0000256" key="1">
    <source>
        <dbReference type="ARBA" id="ARBA00023015"/>
    </source>
</evidence>
<dbReference type="PRINTS" id="PR00598">
    <property type="entry name" value="HTHMARR"/>
</dbReference>
<accession>A0A7W8DYV1</accession>
<dbReference type="Proteomes" id="UP000542353">
    <property type="component" value="Unassembled WGS sequence"/>
</dbReference>